<keyword evidence="1" id="KW-0472">Membrane</keyword>
<name>A0A1L8QPH1_9ENTE</name>
<dbReference type="PANTHER" id="PTHR33802">
    <property type="entry name" value="SI:CH211-161H7.5-RELATED"/>
    <property type="match status" value="1"/>
</dbReference>
<feature type="transmembrane region" description="Helical" evidence="1">
    <location>
        <begin position="52"/>
        <end position="71"/>
    </location>
</feature>
<accession>A0A1L8QPH1</accession>
<dbReference type="RefSeq" id="WP_071875513.1">
    <property type="nucleotide sequence ID" value="NZ_JBHSHF010000004.1"/>
</dbReference>
<dbReference type="PANTHER" id="PTHR33802:SF1">
    <property type="entry name" value="XK-RELATED PROTEIN"/>
    <property type="match status" value="1"/>
</dbReference>
<organism evidence="2 3">
    <name type="scientific">Enterococcus aquimarinus</name>
    <dbReference type="NCBI Taxonomy" id="328396"/>
    <lineage>
        <taxon>Bacteria</taxon>
        <taxon>Bacillati</taxon>
        <taxon>Bacillota</taxon>
        <taxon>Bacilli</taxon>
        <taxon>Lactobacillales</taxon>
        <taxon>Enterococcaceae</taxon>
        <taxon>Enterococcus</taxon>
    </lineage>
</organism>
<feature type="transmembrane region" description="Helical" evidence="1">
    <location>
        <begin position="83"/>
        <end position="102"/>
    </location>
</feature>
<evidence type="ECO:0000313" key="2">
    <source>
        <dbReference type="EMBL" id="OJG09326.1"/>
    </source>
</evidence>
<dbReference type="OrthoDB" id="5189031at2"/>
<keyword evidence="1" id="KW-1133">Transmembrane helix</keyword>
<proteinExistence type="predicted"/>
<feature type="transmembrane region" description="Helical" evidence="1">
    <location>
        <begin position="12"/>
        <end position="32"/>
    </location>
</feature>
<keyword evidence="3" id="KW-1185">Reference proteome</keyword>
<reference evidence="2 3" key="1">
    <citation type="submission" date="2014-12" db="EMBL/GenBank/DDBJ databases">
        <title>Draft genome sequences of 29 type strains of Enterococci.</title>
        <authorList>
            <person name="Zhong Z."/>
            <person name="Sun Z."/>
            <person name="Liu W."/>
            <person name="Zhang W."/>
            <person name="Zhang H."/>
        </authorList>
    </citation>
    <scope>NUCLEOTIDE SEQUENCE [LARGE SCALE GENOMIC DNA]</scope>
    <source>
        <strain evidence="2 3">DSM 17690</strain>
    </source>
</reference>
<protein>
    <recommendedName>
        <fullName evidence="4">Tryptophan-rich sensory protein</fullName>
    </recommendedName>
</protein>
<feature type="transmembrane region" description="Helical" evidence="1">
    <location>
        <begin position="229"/>
        <end position="250"/>
    </location>
</feature>
<comment type="caution">
    <text evidence="2">The sequence shown here is derived from an EMBL/GenBank/DDBJ whole genome shotgun (WGS) entry which is preliminary data.</text>
</comment>
<keyword evidence="1" id="KW-0812">Transmembrane</keyword>
<gene>
    <name evidence="2" type="ORF">RU93_GL000812</name>
</gene>
<feature type="transmembrane region" description="Helical" evidence="1">
    <location>
        <begin position="200"/>
        <end position="217"/>
    </location>
</feature>
<evidence type="ECO:0000313" key="3">
    <source>
        <dbReference type="Proteomes" id="UP000182149"/>
    </source>
</evidence>
<dbReference type="EMBL" id="JXKD01000017">
    <property type="protein sequence ID" value="OJG09326.1"/>
    <property type="molecule type" value="Genomic_DNA"/>
</dbReference>
<feature type="transmembrane region" description="Helical" evidence="1">
    <location>
        <begin position="108"/>
        <end position="130"/>
    </location>
</feature>
<feature type="transmembrane region" description="Helical" evidence="1">
    <location>
        <begin position="137"/>
        <end position="157"/>
    </location>
</feature>
<sequence>MDYVKKAWLNGLFFIVALVVNALGAFGLINGSSQKEVSDKYLTLITPDPSTFSIWSVIYLFLTLSIVFMIWKKEDAYYQAAINKISYLFIFSSILNMAWIIAFSFEQLVLSTIFILVFAVTLTLICLELLKIQTGQHFLLPLTFGLYTGWLFIASVVNVAATLVKNEWNGFGLPTEVLASATLIVAIVLVFGVLLRVKNAVFPIPIAWAFFGIYRFLISPEGFNDAYPMLKVVSLVGMAVLLMMSGLQLYKNHYWVIPKNHKA</sequence>
<evidence type="ECO:0008006" key="4">
    <source>
        <dbReference type="Google" id="ProtNLM"/>
    </source>
</evidence>
<dbReference type="Gene3D" id="1.20.1260.100">
    <property type="entry name" value="TspO/MBR protein"/>
    <property type="match status" value="1"/>
</dbReference>
<dbReference type="AlphaFoldDB" id="A0A1L8QPH1"/>
<dbReference type="Proteomes" id="UP000182149">
    <property type="component" value="Unassembled WGS sequence"/>
</dbReference>
<dbReference type="InterPro" id="IPR038330">
    <property type="entry name" value="TspO/MBR-related_sf"/>
</dbReference>
<evidence type="ECO:0000256" key="1">
    <source>
        <dbReference type="SAM" id="Phobius"/>
    </source>
</evidence>
<feature type="transmembrane region" description="Helical" evidence="1">
    <location>
        <begin position="177"/>
        <end position="195"/>
    </location>
</feature>
<dbReference type="STRING" id="328396.RU93_GL000812"/>